<dbReference type="AlphaFoldDB" id="A0A059BBT0"/>
<dbReference type="PANTHER" id="PTHR45496:SF19">
    <property type="entry name" value="J DOMAIN-CONTAINING PROTEIN"/>
    <property type="match status" value="1"/>
</dbReference>
<evidence type="ECO:0000259" key="2">
    <source>
        <dbReference type="PROSITE" id="PS50076"/>
    </source>
</evidence>
<dbReference type="InterPro" id="IPR053052">
    <property type="entry name" value="Imprinting_Balance_Reg"/>
</dbReference>
<proteinExistence type="predicted"/>
<dbReference type="FunCoup" id="A0A059BBT0">
    <property type="interactions" value="1445"/>
</dbReference>
<dbReference type="OrthoDB" id="10250354at2759"/>
<dbReference type="Gene3D" id="1.10.287.110">
    <property type="entry name" value="DnaJ domain"/>
    <property type="match status" value="1"/>
</dbReference>
<sequence>MDGGGGSQAHRAEAERWLTAAAKLLATRDFQGARTFAIRVRESDPGLDLADHMLAVVDVLLAGESRVVSDQPDWYAVLQLGHLTQNLELIASHFRRLAVLLSPDRNRFPFADQALRLASDAWSVLSSPGKKAAYDSELKLGLLGQLGNQTPPSRNVRGSDGHAPPAEDERPFFGNGTPVQPRPIRPASQATESASASFWTACPYCFYLYEYPRVYAECVLRCQNCKRAFQAVAVPSPPVSEKDTHFSCWGFFPIGFPGLLNQSEGASGWMPMSPMVACPAPGQEPTSQAGRKGSNAGQKPAPRVYYDDDDDDDDVYVELSESSEDSGEEWGSKRKTRRVGKKSLGSRSAASRVPIERTRRRNADVGEQGNGGSGDDVVSGTAAKGGDRAESSKKATESSKKPTGSSTRKQSGKAAMGKLDLNVEFSNEVEEPARVVSQGNRTGNGEEDNIEGTGFFEGLDEFLSSLPILSVVNDDKVKAS</sequence>
<reference evidence="3" key="1">
    <citation type="submission" date="2013-07" db="EMBL/GenBank/DDBJ databases">
        <title>The genome of Eucalyptus grandis.</title>
        <authorList>
            <person name="Schmutz J."/>
            <person name="Hayes R."/>
            <person name="Myburg A."/>
            <person name="Tuskan G."/>
            <person name="Grattapaglia D."/>
            <person name="Rokhsar D.S."/>
        </authorList>
    </citation>
    <scope>NUCLEOTIDE SEQUENCE</scope>
    <source>
        <tissue evidence="3">Leaf extractions</tissue>
    </source>
</reference>
<dbReference type="InParanoid" id="A0A059BBT0"/>
<feature type="domain" description="J" evidence="2">
    <location>
        <begin position="73"/>
        <end position="138"/>
    </location>
</feature>
<dbReference type="PROSITE" id="PS50076">
    <property type="entry name" value="DNAJ_2"/>
    <property type="match status" value="1"/>
</dbReference>
<dbReference type="Pfam" id="PF23551">
    <property type="entry name" value="Zn_ribbon_20"/>
    <property type="match status" value="1"/>
</dbReference>
<dbReference type="InterPro" id="IPR001623">
    <property type="entry name" value="DnaJ_domain"/>
</dbReference>
<organism evidence="3">
    <name type="scientific">Eucalyptus grandis</name>
    <name type="common">Flooded gum</name>
    <dbReference type="NCBI Taxonomy" id="71139"/>
    <lineage>
        <taxon>Eukaryota</taxon>
        <taxon>Viridiplantae</taxon>
        <taxon>Streptophyta</taxon>
        <taxon>Embryophyta</taxon>
        <taxon>Tracheophyta</taxon>
        <taxon>Spermatophyta</taxon>
        <taxon>Magnoliopsida</taxon>
        <taxon>eudicotyledons</taxon>
        <taxon>Gunneridae</taxon>
        <taxon>Pentapetalae</taxon>
        <taxon>rosids</taxon>
        <taxon>malvids</taxon>
        <taxon>Myrtales</taxon>
        <taxon>Myrtaceae</taxon>
        <taxon>Myrtoideae</taxon>
        <taxon>Eucalypteae</taxon>
        <taxon>Eucalyptus</taxon>
    </lineage>
</organism>
<dbReference type="CDD" id="cd06257">
    <property type="entry name" value="DnaJ"/>
    <property type="match status" value="1"/>
</dbReference>
<feature type="region of interest" description="Disordered" evidence="1">
    <location>
        <begin position="276"/>
        <end position="451"/>
    </location>
</feature>
<dbReference type="PANTHER" id="PTHR45496">
    <property type="entry name" value="CHAPERONE DNAJ-DOMAIN SUPERFAMILY PROTEIN"/>
    <property type="match status" value="1"/>
</dbReference>
<name>A0A059BBT0_EUCGR</name>
<dbReference type="eggNOG" id="KOG0714">
    <property type="taxonomic scope" value="Eukaryota"/>
</dbReference>
<dbReference type="SMART" id="SM00271">
    <property type="entry name" value="DnaJ"/>
    <property type="match status" value="1"/>
</dbReference>
<dbReference type="STRING" id="71139.A0A059BBT0"/>
<feature type="compositionally biased region" description="Basic and acidic residues" evidence="1">
    <location>
        <begin position="354"/>
        <end position="364"/>
    </location>
</feature>
<feature type="compositionally biased region" description="Basic and acidic residues" evidence="1">
    <location>
        <begin position="385"/>
        <end position="400"/>
    </location>
</feature>
<gene>
    <name evidence="3" type="ORF">EUGRSUZ_G00982</name>
</gene>
<evidence type="ECO:0000313" key="3">
    <source>
        <dbReference type="EMBL" id="KCW63346.1"/>
    </source>
</evidence>
<dbReference type="Pfam" id="PF00226">
    <property type="entry name" value="DnaJ"/>
    <property type="match status" value="1"/>
</dbReference>
<dbReference type="EMBL" id="KK198759">
    <property type="protein sequence ID" value="KCW63346.1"/>
    <property type="molecule type" value="Genomic_DNA"/>
</dbReference>
<dbReference type="InterPro" id="IPR056988">
    <property type="entry name" value="Zn_ribbon_pln"/>
</dbReference>
<feature type="compositionally biased region" description="Acidic residues" evidence="1">
    <location>
        <begin position="307"/>
        <end position="328"/>
    </location>
</feature>
<dbReference type="OMA" id="SFAIRAC"/>
<dbReference type="SUPFAM" id="SSF46565">
    <property type="entry name" value="Chaperone J-domain"/>
    <property type="match status" value="1"/>
</dbReference>
<dbReference type="KEGG" id="egr:104452917"/>
<accession>A0A059BBT0</accession>
<feature type="compositionally biased region" description="Basic and acidic residues" evidence="1">
    <location>
        <begin position="157"/>
        <end position="171"/>
    </location>
</feature>
<feature type="region of interest" description="Disordered" evidence="1">
    <location>
        <begin position="146"/>
        <end position="187"/>
    </location>
</feature>
<protein>
    <recommendedName>
        <fullName evidence="2">J domain-containing protein</fullName>
    </recommendedName>
</protein>
<dbReference type="InterPro" id="IPR036869">
    <property type="entry name" value="J_dom_sf"/>
</dbReference>
<dbReference type="Gramene" id="KCW63346">
    <property type="protein sequence ID" value="KCW63346"/>
    <property type="gene ID" value="EUGRSUZ_G00982"/>
</dbReference>
<evidence type="ECO:0000256" key="1">
    <source>
        <dbReference type="SAM" id="MobiDB-lite"/>
    </source>
</evidence>